<comment type="caution">
    <text evidence="2">The sequence shown here is derived from an EMBL/GenBank/DDBJ whole genome shotgun (WGS) entry which is preliminary data.</text>
</comment>
<evidence type="ECO:0000259" key="1">
    <source>
        <dbReference type="Pfam" id="PF01656"/>
    </source>
</evidence>
<organism evidence="2 3">
    <name type="scientific">Candidatus Wallbacteria bacterium HGW-Wallbacteria-1</name>
    <dbReference type="NCBI Taxonomy" id="2013854"/>
    <lineage>
        <taxon>Bacteria</taxon>
        <taxon>Candidatus Walliibacteriota</taxon>
    </lineage>
</organism>
<evidence type="ECO:0000313" key="3">
    <source>
        <dbReference type="Proteomes" id="UP000233256"/>
    </source>
</evidence>
<dbReference type="AlphaFoldDB" id="A0A2N1PSG0"/>
<sequence>MQTLSSLFNKRISFICGAFGSGKTELSLNLAIALAKQNPDVALVDLDIVNLYFRSRQMRALLSENGIETIDSSLKGDLIDMPALSPAIQGAFDREELRVVVDVGGDDVGARVLGRYALRTEDMDFLLVVNTYRPFSDNAEKVSALMRDIEIKSRIKVDGIIVNSNLGDETTPENLLRGAELLQAGSLEVPIRGALYWAGDDEEPDMERRQAFLSIGEKTGIPVIPIRRFMRPFSMA</sequence>
<dbReference type="EMBL" id="PGXC01000003">
    <property type="protein sequence ID" value="PKK91278.1"/>
    <property type="molecule type" value="Genomic_DNA"/>
</dbReference>
<dbReference type="SUPFAM" id="SSF52540">
    <property type="entry name" value="P-loop containing nucleoside triphosphate hydrolases"/>
    <property type="match status" value="1"/>
</dbReference>
<gene>
    <name evidence="2" type="ORF">CVV64_05795</name>
</gene>
<dbReference type="Gene3D" id="3.40.50.300">
    <property type="entry name" value="P-loop containing nucleotide triphosphate hydrolases"/>
    <property type="match status" value="1"/>
</dbReference>
<proteinExistence type="predicted"/>
<accession>A0A2N1PSG0</accession>
<protein>
    <recommendedName>
        <fullName evidence="1">CobQ/CobB/MinD/ParA nucleotide binding domain-containing protein</fullName>
    </recommendedName>
</protein>
<dbReference type="Pfam" id="PF01656">
    <property type="entry name" value="CbiA"/>
    <property type="match status" value="1"/>
</dbReference>
<evidence type="ECO:0000313" key="2">
    <source>
        <dbReference type="EMBL" id="PKK91278.1"/>
    </source>
</evidence>
<dbReference type="Proteomes" id="UP000233256">
    <property type="component" value="Unassembled WGS sequence"/>
</dbReference>
<dbReference type="InterPro" id="IPR027417">
    <property type="entry name" value="P-loop_NTPase"/>
</dbReference>
<name>A0A2N1PSG0_9BACT</name>
<feature type="domain" description="CobQ/CobB/MinD/ParA nucleotide binding" evidence="1">
    <location>
        <begin position="20"/>
        <end position="190"/>
    </location>
</feature>
<dbReference type="InterPro" id="IPR002586">
    <property type="entry name" value="CobQ/CobB/MinD/ParA_Nub-bd_dom"/>
</dbReference>
<reference evidence="2 3" key="1">
    <citation type="journal article" date="2017" name="ISME J.">
        <title>Potential for microbial H2 and metal transformations associated with novel bacteria and archaea in deep terrestrial subsurface sediments.</title>
        <authorList>
            <person name="Hernsdorf A.W."/>
            <person name="Amano Y."/>
            <person name="Miyakawa K."/>
            <person name="Ise K."/>
            <person name="Suzuki Y."/>
            <person name="Anantharaman K."/>
            <person name="Probst A."/>
            <person name="Burstein D."/>
            <person name="Thomas B.C."/>
            <person name="Banfield J.F."/>
        </authorList>
    </citation>
    <scope>NUCLEOTIDE SEQUENCE [LARGE SCALE GENOMIC DNA]</scope>
    <source>
        <strain evidence="2">HGW-Wallbacteria-1</strain>
    </source>
</reference>